<keyword evidence="4" id="KW-0498">Mitosis</keyword>
<evidence type="ECO:0000256" key="8">
    <source>
        <dbReference type="SAM" id="MobiDB-lite"/>
    </source>
</evidence>
<feature type="non-terminal residue" evidence="10">
    <location>
        <position position="1"/>
    </location>
</feature>
<protein>
    <submittedName>
        <fullName evidence="10">Mitotic spindle assembly checkpoint protein MAD1</fullName>
    </submittedName>
</protein>
<dbReference type="GO" id="GO:0005635">
    <property type="term" value="C:nuclear envelope"/>
    <property type="evidence" value="ECO:0007669"/>
    <property type="project" value="TreeGrafter"/>
</dbReference>
<comment type="subcellular location">
    <subcellularLocation>
        <location evidence="1">Nucleus</location>
    </subcellularLocation>
</comment>
<dbReference type="Gene3D" id="6.10.250.90">
    <property type="match status" value="1"/>
</dbReference>
<dbReference type="PANTHER" id="PTHR23168:SF0">
    <property type="entry name" value="MITOTIC SPINDLE ASSEMBLY CHECKPOINT PROTEIN MAD1"/>
    <property type="match status" value="1"/>
</dbReference>
<evidence type="ECO:0000256" key="5">
    <source>
        <dbReference type="ARBA" id="ARBA00023242"/>
    </source>
</evidence>
<feature type="coiled-coil region" evidence="7">
    <location>
        <begin position="133"/>
        <end position="223"/>
    </location>
</feature>
<dbReference type="PANTHER" id="PTHR23168">
    <property type="entry name" value="MITOTIC SPINDLE ASSEMBLY CHECKPOINT PROTEIN MAD1 MITOTIC ARREST DEFICIENT-LIKE PROTEIN 1"/>
    <property type="match status" value="1"/>
</dbReference>
<keyword evidence="5" id="KW-0539">Nucleus</keyword>
<feature type="region of interest" description="Disordered" evidence="8">
    <location>
        <begin position="372"/>
        <end position="393"/>
    </location>
</feature>
<feature type="coiled-coil region" evidence="7">
    <location>
        <begin position="1"/>
        <end position="97"/>
    </location>
</feature>
<keyword evidence="3" id="KW-0132">Cell division</keyword>
<keyword evidence="6" id="KW-0131">Cell cycle</keyword>
<dbReference type="CTD" id="8379"/>
<dbReference type="Gene3D" id="3.30.457.60">
    <property type="match status" value="1"/>
</dbReference>
<evidence type="ECO:0000313" key="9">
    <source>
        <dbReference type="Proteomes" id="UP000504612"/>
    </source>
</evidence>
<reference evidence="10" key="1">
    <citation type="submission" date="2025-08" db="UniProtKB">
        <authorList>
            <consortium name="RefSeq"/>
        </authorList>
    </citation>
    <scope>IDENTIFICATION</scope>
</reference>
<dbReference type="SUPFAM" id="SSF75704">
    <property type="entry name" value="Mitotic arrest deficient-like 1, Mad1"/>
    <property type="match status" value="1"/>
</dbReference>
<dbReference type="Pfam" id="PF05557">
    <property type="entry name" value="MAD"/>
    <property type="match status" value="1"/>
</dbReference>
<sequence>ARLLENARKQLQEKFLKVQSQLLEENKRCEQQEAMVKNLQKHVKLLTNARDRMNSIVQSYDMETNQSERLLQLNARVQEAEELVKKGEAYCKEMEGQLFEAYEEAGSQKKRANVLEAELQMLKGQMSTVEPSNFLAKEELDTLRLKIEELETERSQLEEKNKSLEAKLEQAMVQGGHDPSRTKVLHFSMNPASLAKQQRQEQMGNLREECERLRERIRILEGGDGGGTSSASGKLEGGVNLQSHPEIAELKKQLESAELSNQRLREIFASKINEFHRACYKLTGYHIDATIENQYRLMSTYAEHKEDCLVFKASGAKMQLLETEFSQTVRDLIDFHLLQQNSIPAFLSAVTLELFGRQTLPYSLPLGSATPASAARGSQMEMGSQDACRGPNP</sequence>
<evidence type="ECO:0000256" key="4">
    <source>
        <dbReference type="ARBA" id="ARBA00022776"/>
    </source>
</evidence>
<keyword evidence="9" id="KW-1185">Reference proteome</keyword>
<dbReference type="GeneID" id="113425204"/>
<accession>A0A6J1VJA5</accession>
<dbReference type="InterPro" id="IPR008672">
    <property type="entry name" value="Mad1"/>
</dbReference>
<gene>
    <name evidence="10" type="primary">MAD1L1</name>
</gene>
<evidence type="ECO:0000256" key="1">
    <source>
        <dbReference type="ARBA" id="ARBA00004123"/>
    </source>
</evidence>
<dbReference type="GO" id="GO:0051301">
    <property type="term" value="P:cell division"/>
    <property type="evidence" value="ECO:0007669"/>
    <property type="project" value="UniProtKB-KW"/>
</dbReference>
<evidence type="ECO:0000256" key="7">
    <source>
        <dbReference type="SAM" id="Coils"/>
    </source>
</evidence>
<dbReference type="RefSeq" id="XP_026543015.1">
    <property type="nucleotide sequence ID" value="XM_026687230.1"/>
</dbReference>
<dbReference type="GO" id="GO:0007094">
    <property type="term" value="P:mitotic spindle assembly checkpoint signaling"/>
    <property type="evidence" value="ECO:0007669"/>
    <property type="project" value="InterPro"/>
</dbReference>
<dbReference type="GO" id="GO:0072686">
    <property type="term" value="C:mitotic spindle"/>
    <property type="evidence" value="ECO:0007669"/>
    <property type="project" value="TreeGrafter"/>
</dbReference>
<keyword evidence="7" id="KW-0175">Coiled coil</keyword>
<dbReference type="GO" id="GO:0000776">
    <property type="term" value="C:kinetochore"/>
    <property type="evidence" value="ECO:0007669"/>
    <property type="project" value="TreeGrafter"/>
</dbReference>
<organism evidence="9 10">
    <name type="scientific">Notechis scutatus</name>
    <name type="common">mainland tiger snake</name>
    <dbReference type="NCBI Taxonomy" id="8663"/>
    <lineage>
        <taxon>Eukaryota</taxon>
        <taxon>Metazoa</taxon>
        <taxon>Chordata</taxon>
        <taxon>Craniata</taxon>
        <taxon>Vertebrata</taxon>
        <taxon>Euteleostomi</taxon>
        <taxon>Lepidosauria</taxon>
        <taxon>Squamata</taxon>
        <taxon>Bifurcata</taxon>
        <taxon>Unidentata</taxon>
        <taxon>Episquamata</taxon>
        <taxon>Toxicofera</taxon>
        <taxon>Serpentes</taxon>
        <taxon>Colubroidea</taxon>
        <taxon>Elapidae</taxon>
        <taxon>Hydrophiinae</taxon>
        <taxon>Notechis</taxon>
    </lineage>
</organism>
<evidence type="ECO:0000256" key="3">
    <source>
        <dbReference type="ARBA" id="ARBA00022618"/>
    </source>
</evidence>
<evidence type="ECO:0000313" key="10">
    <source>
        <dbReference type="RefSeq" id="XP_026543015.1"/>
    </source>
</evidence>
<name>A0A6J1VJA5_9SAUR</name>
<comment type="similarity">
    <text evidence="2">Belongs to the MAD1 family.</text>
</comment>
<proteinExistence type="inferred from homology"/>
<evidence type="ECO:0000256" key="2">
    <source>
        <dbReference type="ARBA" id="ARBA00008029"/>
    </source>
</evidence>
<dbReference type="AlphaFoldDB" id="A0A6J1VJA5"/>
<evidence type="ECO:0000256" key="6">
    <source>
        <dbReference type="ARBA" id="ARBA00023306"/>
    </source>
</evidence>
<dbReference type="Proteomes" id="UP000504612">
    <property type="component" value="Unplaced"/>
</dbReference>
<dbReference type="GO" id="GO:0051315">
    <property type="term" value="P:attachment of mitotic spindle microtubules to kinetochore"/>
    <property type="evidence" value="ECO:0007669"/>
    <property type="project" value="TreeGrafter"/>
</dbReference>
<dbReference type="FunFam" id="3.30.457.60:FF:000002">
    <property type="entry name" value="Mitotic spindle assembly checkpoint protein MAD1"/>
    <property type="match status" value="1"/>
</dbReference>
<dbReference type="KEGG" id="nss:113425204"/>
<dbReference type="Gene3D" id="1.20.5.170">
    <property type="match status" value="1"/>
</dbReference>